<evidence type="ECO:0000313" key="2">
    <source>
        <dbReference type="Proteomes" id="UP000288024"/>
    </source>
</evidence>
<comment type="caution">
    <text evidence="1">The sequence shown here is derived from an EMBL/GenBank/DDBJ whole genome shotgun (WGS) entry which is preliminary data.</text>
</comment>
<dbReference type="Gene3D" id="1.10.10.10">
    <property type="entry name" value="Winged helix-like DNA-binding domain superfamily/Winged helix DNA-binding domain"/>
    <property type="match status" value="1"/>
</dbReference>
<protein>
    <submittedName>
        <fullName evidence="1">Uncharacterized protein</fullName>
    </submittedName>
</protein>
<organism evidence="1 2">
    <name type="scientific">Niallia taxi</name>
    <dbReference type="NCBI Taxonomy" id="2499688"/>
    <lineage>
        <taxon>Bacteria</taxon>
        <taxon>Bacillati</taxon>
        <taxon>Bacillota</taxon>
        <taxon>Bacilli</taxon>
        <taxon>Bacillales</taxon>
        <taxon>Bacillaceae</taxon>
        <taxon>Niallia</taxon>
    </lineage>
</organism>
<dbReference type="Proteomes" id="UP000288024">
    <property type="component" value="Unassembled WGS sequence"/>
</dbReference>
<dbReference type="EMBL" id="RZTZ01000029">
    <property type="protein sequence ID" value="RVT56440.1"/>
    <property type="molecule type" value="Genomic_DNA"/>
</dbReference>
<gene>
    <name evidence="1" type="ORF">EM808_27515</name>
</gene>
<evidence type="ECO:0000313" key="1">
    <source>
        <dbReference type="EMBL" id="RVT56440.1"/>
    </source>
</evidence>
<proteinExistence type="predicted"/>
<name>A0A3S2W0H4_9BACI</name>
<keyword evidence="2" id="KW-1185">Reference proteome</keyword>
<accession>A0A3S2W0H4</accession>
<dbReference type="AlphaFoldDB" id="A0A3S2W0H4"/>
<reference evidence="1 2" key="1">
    <citation type="submission" date="2019-01" db="EMBL/GenBank/DDBJ databases">
        <title>Bacillus sp. M5HDSG1-1, whole genome shotgun sequence.</title>
        <authorList>
            <person name="Tuo L."/>
        </authorList>
    </citation>
    <scope>NUCLEOTIDE SEQUENCE [LARGE SCALE GENOMIC DNA]</scope>
    <source>
        <strain evidence="1 2">M5HDSG1-1</strain>
    </source>
</reference>
<dbReference type="InterPro" id="IPR036388">
    <property type="entry name" value="WH-like_DNA-bd_sf"/>
</dbReference>
<dbReference type="RefSeq" id="WP_127742887.1">
    <property type="nucleotide sequence ID" value="NZ_RZTZ01000029.1"/>
</dbReference>
<sequence length="261" mass="30478">MQIANETVYQSLSSFESLEQLNEAVRKYKDQISEMNLRQDVKRNLLLVLEYIKRHSCRFFGVSWKGKRKIASELGLSDRTVIRLCQRLESLGFIQQHEMKRASDMQQTSNAIVIAPAACTENVRQATEEMSDHKNNISLKQKHNINHLNVNRSPYIKFVPKSLQHYQSFFGKQVKDLYGRVWLAAKKLGIKAEQDIMQEVGFKAMEQVKQYIKDGKQLSGEEKCKLAYAISYKQLEQRFGKGGEYLDWNYEAERLFKLIRN</sequence>